<name>A0A4Y2BVM6_ARAVE</name>
<proteinExistence type="predicted"/>
<reference evidence="1 2" key="1">
    <citation type="journal article" date="2019" name="Sci. Rep.">
        <title>Orb-weaving spider Araneus ventricosus genome elucidates the spidroin gene catalogue.</title>
        <authorList>
            <person name="Kono N."/>
            <person name="Nakamura H."/>
            <person name="Ohtoshi R."/>
            <person name="Moran D.A.P."/>
            <person name="Shinohara A."/>
            <person name="Yoshida Y."/>
            <person name="Fujiwara M."/>
            <person name="Mori M."/>
            <person name="Tomita M."/>
            <person name="Arakawa K."/>
        </authorList>
    </citation>
    <scope>NUCLEOTIDE SEQUENCE [LARGE SCALE GENOMIC DNA]</scope>
</reference>
<dbReference type="AlphaFoldDB" id="A0A4Y2BVM6"/>
<sequence length="87" mass="9790">MVAGPHYRPNHDSPRPLYLYVHIYLYPSPPPPLSWLPPLFLRRGREASYSRMALRVPVFVYTDGELDLGSDINGVFIHSIVDAPSGA</sequence>
<protein>
    <submittedName>
        <fullName evidence="1">Uncharacterized protein</fullName>
    </submittedName>
</protein>
<keyword evidence="2" id="KW-1185">Reference proteome</keyword>
<accession>A0A4Y2BVM6</accession>
<gene>
    <name evidence="1" type="ORF">AVEN_54119_1</name>
</gene>
<dbReference type="OrthoDB" id="10405901at2759"/>
<comment type="caution">
    <text evidence="1">The sequence shown here is derived from an EMBL/GenBank/DDBJ whole genome shotgun (WGS) entry which is preliminary data.</text>
</comment>
<evidence type="ECO:0000313" key="2">
    <source>
        <dbReference type="Proteomes" id="UP000499080"/>
    </source>
</evidence>
<evidence type="ECO:0000313" key="1">
    <source>
        <dbReference type="EMBL" id="GBL95515.1"/>
    </source>
</evidence>
<dbReference type="Proteomes" id="UP000499080">
    <property type="component" value="Unassembled WGS sequence"/>
</dbReference>
<dbReference type="EMBL" id="BGPR01000112">
    <property type="protein sequence ID" value="GBL95515.1"/>
    <property type="molecule type" value="Genomic_DNA"/>
</dbReference>
<organism evidence="1 2">
    <name type="scientific">Araneus ventricosus</name>
    <name type="common">Orbweaver spider</name>
    <name type="synonym">Epeira ventricosa</name>
    <dbReference type="NCBI Taxonomy" id="182803"/>
    <lineage>
        <taxon>Eukaryota</taxon>
        <taxon>Metazoa</taxon>
        <taxon>Ecdysozoa</taxon>
        <taxon>Arthropoda</taxon>
        <taxon>Chelicerata</taxon>
        <taxon>Arachnida</taxon>
        <taxon>Araneae</taxon>
        <taxon>Araneomorphae</taxon>
        <taxon>Entelegynae</taxon>
        <taxon>Araneoidea</taxon>
        <taxon>Araneidae</taxon>
        <taxon>Araneus</taxon>
    </lineage>
</organism>